<dbReference type="GO" id="GO:0030410">
    <property type="term" value="F:nicotianamine synthase activity"/>
    <property type="evidence" value="ECO:0007669"/>
    <property type="project" value="InterPro"/>
</dbReference>
<dbReference type="EC" id="2.5.1.-" evidence="3"/>
<protein>
    <submittedName>
        <fullName evidence="3">L-histidine 2-aminobutanoyltransferase</fullName>
        <ecNumber evidence="3">2.5.1.-</ecNumber>
    </submittedName>
</protein>
<name>A0A916K702_9BACL</name>
<dbReference type="Proteomes" id="UP000693672">
    <property type="component" value="Unassembled WGS sequence"/>
</dbReference>
<dbReference type="PANTHER" id="PTHR32266">
    <property type="entry name" value="NICOTIANAMINE SYNTHASE 3"/>
    <property type="match status" value="1"/>
</dbReference>
<dbReference type="AlphaFoldDB" id="A0A916K702"/>
<dbReference type="InterPro" id="IPR004298">
    <property type="entry name" value="Nicotian_synth"/>
</dbReference>
<evidence type="ECO:0000313" key="4">
    <source>
        <dbReference type="Proteomes" id="UP000693672"/>
    </source>
</evidence>
<evidence type="ECO:0000256" key="2">
    <source>
        <dbReference type="ARBA" id="ARBA00022691"/>
    </source>
</evidence>
<dbReference type="PANTHER" id="PTHR32266:SF12">
    <property type="entry name" value="NICOTIANAMINE SYNTHASE 3"/>
    <property type="match status" value="1"/>
</dbReference>
<reference evidence="3" key="1">
    <citation type="submission" date="2021-06" db="EMBL/GenBank/DDBJ databases">
        <authorList>
            <person name="Criscuolo A."/>
        </authorList>
    </citation>
    <scope>NUCLEOTIDE SEQUENCE</scope>
    <source>
        <strain evidence="3">CIP111600</strain>
    </source>
</reference>
<proteinExistence type="predicted"/>
<keyword evidence="2" id="KW-0949">S-adenosyl-L-methionine</keyword>
<accession>A0A916K702</accession>
<dbReference type="EMBL" id="CAJVAS010000022">
    <property type="protein sequence ID" value="CAG7641836.1"/>
    <property type="molecule type" value="Genomic_DNA"/>
</dbReference>
<sequence length="298" mass="34459">MLRHGWLTFLHILLMFNAGMNMEETEGRHIETQGDFLSCLHSMEEELTRLAVAIHHSPDSWELLSEQLDRLCEFIVCEENEKRWRQGSNCEEVKQCSARIRDRSAHALCMIEKMRALRTYTEAWDANLYLSLLSAAVQEEWEYTRIKRESKVIFIGAGAFPVSALTIAMETSAEVLCTDIDEEAVRHGRKLANFLGLQGSFHYTDSHMRDREFLREATHVFIASLVPEKLEILDELTSEVHPDCKIIVRYGNGLRSLFNYPLDIRSLKEWRVTPVSRHNCIYETLILELQKSAARSAI</sequence>
<comment type="caution">
    <text evidence="3">The sequence shown here is derived from an EMBL/GenBank/DDBJ whole genome shotgun (WGS) entry which is preliminary data.</text>
</comment>
<evidence type="ECO:0000313" key="3">
    <source>
        <dbReference type="EMBL" id="CAG7641836.1"/>
    </source>
</evidence>
<evidence type="ECO:0000256" key="1">
    <source>
        <dbReference type="ARBA" id="ARBA00022679"/>
    </source>
</evidence>
<keyword evidence="4" id="KW-1185">Reference proteome</keyword>
<keyword evidence="1 3" id="KW-0808">Transferase</keyword>
<dbReference type="Pfam" id="PF03059">
    <property type="entry name" value="NAS"/>
    <property type="match status" value="1"/>
</dbReference>
<organism evidence="3 4">
    <name type="scientific">Paenibacillus solanacearum</name>
    <dbReference type="NCBI Taxonomy" id="2048548"/>
    <lineage>
        <taxon>Bacteria</taxon>
        <taxon>Bacillati</taxon>
        <taxon>Bacillota</taxon>
        <taxon>Bacilli</taxon>
        <taxon>Bacillales</taxon>
        <taxon>Paenibacillaceae</taxon>
        <taxon>Paenibacillus</taxon>
    </lineage>
</organism>
<dbReference type="GO" id="GO:0030418">
    <property type="term" value="P:nicotianamine biosynthetic process"/>
    <property type="evidence" value="ECO:0007669"/>
    <property type="project" value="InterPro"/>
</dbReference>
<gene>
    <name evidence="3" type="primary">cntL</name>
    <name evidence="3" type="ORF">PAESOLCIP111_04274</name>
</gene>